<evidence type="ECO:0000256" key="5">
    <source>
        <dbReference type="ARBA" id="ARBA00023088"/>
    </source>
</evidence>
<evidence type="ECO:0000256" key="1">
    <source>
        <dbReference type="ARBA" id="ARBA00022512"/>
    </source>
</evidence>
<dbReference type="Pfam" id="PF17966">
    <property type="entry name" value="Muc_B2"/>
    <property type="match status" value="5"/>
</dbReference>
<keyword evidence="2" id="KW-0964">Secreted</keyword>
<keyword evidence="3" id="KW-0732">Signal</keyword>
<dbReference type="Pfam" id="PF00746">
    <property type="entry name" value="Gram_pos_anchor"/>
    <property type="match status" value="1"/>
</dbReference>
<evidence type="ECO:0000256" key="6">
    <source>
        <dbReference type="SAM" id="MobiDB-lite"/>
    </source>
</evidence>
<dbReference type="InterPro" id="IPR041495">
    <property type="entry name" value="Mub_B2"/>
</dbReference>
<evidence type="ECO:0000256" key="4">
    <source>
        <dbReference type="ARBA" id="ARBA00022737"/>
    </source>
</evidence>
<keyword evidence="4" id="KW-0677">Repeat</keyword>
<evidence type="ECO:0000313" key="8">
    <source>
        <dbReference type="EMBL" id="OUN43639.1"/>
    </source>
</evidence>
<feature type="region of interest" description="Disordered" evidence="6">
    <location>
        <begin position="738"/>
        <end position="767"/>
    </location>
</feature>
<dbReference type="InterPro" id="IPR019931">
    <property type="entry name" value="LPXTG_anchor"/>
</dbReference>
<dbReference type="NCBIfam" id="TIGR01167">
    <property type="entry name" value="LPXTG_anchor"/>
    <property type="match status" value="1"/>
</dbReference>
<sequence>MKQGVINKLNTENLNYHLSNDPNTNAWYVVKHRQVSFTINGTPSSTYNGQATQIKDGNYSISFGPVSGNQNSGVLSDDQSAFNGIKWDAGDFEFVNSAPTNAGTYQVRLSKTGLQKLSEFAQGATGSNYDFSSVATIENGQITASSVTANYTINKNQLDISLTNKNGQVPSSIIGDYNLNADDYTLTITPKNTTVYDKYDKPLSFTYKLQNNDVFYVKGLPSNVGTYSVRLTAEALQKIEQQFGTDNFDYNPSTSASREITQGNAVITVSGGQTVYYNGKPAVLRHKKYQVTVSSTGVSLNKGDMAKMVFYIKNADGSYTELTDESEKPVKPTNAGTYYVGLNSAMVKMLEDATGNEGQNYKWTFNYAPYVIKSVNRTAIGNFSNNSNYNGQAIALQTITVTTKYPGATNTTYTLQNGDYEYVKDGQVVASPTDAGTYTIRLITAGENHIKQLGNVEGAEENNVNWTIQFTGSYTINQVRMTVTVNGTQNETYDGTAKTINIGGKNGINVTLSDDGLTVPTIPTTGENALTAADFTIKDAAGNIVTNPTNAGHYKVYLNATGLAKLGKLSPNFTVPASLDQAGDLNIARKEVSVTEDSAWKTFDAQSAALTDDQFAHYKDAIINAGKDAGIKDGYSVDGLTIDGIDWWFDDTVDYGTQGSMKNPIKDIGIYNLRLNAKGQRELDVANPNYKIKVGDFQYHIYPEVVHIELSGNQDANWDNQPVPVNPTNFVPTFVVYGGPNGKNPGPDDKPLKNPVRDDGQPLTLPAGVQLEPGDYEFVDVHGKVIKNFTRADGTTSTNPFKVGTYYVRLTEAGWMKLAILSTDNVKYQYNGSTGTLNINSITPQFKLNGQNWKTYDGQPVSYKELTSVDPTTKQPLVTVSITSNEHTITFPLNDGDYVWSANGQALTSAPTNVGTYTITLNKDKVMKSLQNFISSNSDYQGAMNILADNIGGSALFEIKALQIANITADPSSGSKTYDGTAAQIDLSTLAKSIKATTGSGKNEKVWSLNTSNLTLVKDYTVTDAKGNVVTDFPINAGTYTFKLNDQGIKDLAAANTNFTIPSEINGYSYIFTINPVEAKAVLSGQAAKTYDGNQVTTAEINAGTSTVTVSINANKTVTYVLQDGDYIWYVKNADGSWTKLDKAPIDAGTYKVEPNNDAVLAHLREKIADDPEWTVGDIHNVFLNDSDLSGSAEFTIKKKPVTLIISDNQTSTADPIVTVNPQKITVSGNGITISNLKADDFQLQDIDGNVVKDPKLAGKYIVALTPAAQAAIQNGYANYQFSFMGTGLLDVQAKLTINFVDTDEGNKVIQTSTKSGDVGTPLSLSLTLPAGYQLADGQTLPTSYQFTDALTQTLNINLKHATQSVEDSKTVTRTINYTDPTTGEVKTLTTQPVTLTRTGSTDLVTHKTTWQDWTTGNWAAISANDIPTFAGYTPSQTSVAAETVTGQTSNSTVNITYTANDQSTHIIYQDAKGNTVKTDTVSGKTDQTVDTNSSLPTGWKIAETSKVKTIPSTITFKGVSTPDTVIVVDHVMTPVDHTKPLQPGAKTPTGKVIDGAHDADLNKTITRTINVKTPNGKITTTKQVANLYRDATYDDVTGEVAYDDWSTDIWKAFTPDAIPGYTVETVPMETVTADMSNKTVNVAYTADKQTVMIKFVDDNENGKQVGELIPKQGVTDQTITDFSNVKVPEYYQLAKNSSLPTSYTFTAAKDQTITIYLVHAMKTVDGKDPATIPSGVDKNQLIHMVTRTITDNVPGQNPIITKQTATITRRATYDEVTSKLSNFSDWTTAELPGYPAKGAAGYTPSQSELPAEAVISTTEDSSVDITYTAGKQTVTIKFVDDNNGGQPVTSVTKAGQTGETINQLGLTMPIHYELAKGQTLPTSYTFTADKDQAITIHFIHATKTVDGNKPDTILSDVDKKQLIHTVTRTITDHVPGQEPLITKQSATITRRATYDEVTGKLSNFSDWTTAELPGYTAKGAAGYTASETDVPAETVTSDTKDEVISITYTANTQTGKISYQDQNGKEIDSTSLSGKTGETVTVTPQIPAGWKIVAGHNIPKTVTATADGVPTVVVKIEHATTKVPHTDPVKPGAKTPTGKVIDGAHEADLNQTITRTINVKTPDGKTTTTTQVAKIYRDATYDNVTGEATYGKWSTDTWKAFMPTAIPGYTVETVPVVEVKNGQRDVTVNVTYTAKNIQNIIKYVDENGNVVKTDTVTGKLGDPIKVTIPTGYHVADGKLPTLTIGDGAKSVQTVHVIKDQNNTDNPIVDHKDVLNIIKYVDENGNVVKTDHVTGKLGDPIKVTIPDGYHVADGQLPTLTIGDGAKSVQTVHVIKDQHNTDNPIVDHKDVLNIIKYVDENGNVVKTDHVTGKLGDPITITITIPAGYHVKDGKLPTLTIGDGAKSVQTVHVIKDQHNTDNPIVDHKDVLNIIKYVDENGNVVKTDTVTGHVGDPMSEATTSGSKQQAQQLPQTGNARHESGLAALGLALLGLIGLVPKKRRHDN</sequence>
<feature type="region of interest" description="Disordered" evidence="6">
    <location>
        <begin position="2449"/>
        <end position="2476"/>
    </location>
</feature>
<dbReference type="Gene3D" id="3.10.430.110">
    <property type="match status" value="11"/>
</dbReference>
<evidence type="ECO:0000259" key="7">
    <source>
        <dbReference type="PROSITE" id="PS50847"/>
    </source>
</evidence>
<dbReference type="Pfam" id="PF17883">
    <property type="entry name" value="MBG"/>
    <property type="match status" value="10"/>
</dbReference>
<dbReference type="Pfam" id="PF17965">
    <property type="entry name" value="MucBP_2"/>
    <property type="match status" value="2"/>
</dbReference>
<feature type="compositionally biased region" description="Polar residues" evidence="6">
    <location>
        <begin position="2457"/>
        <end position="2475"/>
    </location>
</feature>
<dbReference type="PROSITE" id="PS50847">
    <property type="entry name" value="GRAM_POS_ANCHORING"/>
    <property type="match status" value="1"/>
</dbReference>
<keyword evidence="1" id="KW-0134">Cell wall</keyword>
<evidence type="ECO:0000256" key="2">
    <source>
        <dbReference type="ARBA" id="ARBA00022525"/>
    </source>
</evidence>
<dbReference type="RefSeq" id="WP_087215923.1">
    <property type="nucleotide sequence ID" value="NZ_NFHN01000051.1"/>
</dbReference>
<organism evidence="8 9">
    <name type="scientific">Limosilactobacillus reuteri</name>
    <name type="common">Lactobacillus reuteri</name>
    <dbReference type="NCBI Taxonomy" id="1598"/>
    <lineage>
        <taxon>Bacteria</taxon>
        <taxon>Bacillati</taxon>
        <taxon>Bacillota</taxon>
        <taxon>Bacilli</taxon>
        <taxon>Lactobacillales</taxon>
        <taxon>Lactobacillaceae</taxon>
        <taxon>Limosilactobacillus</taxon>
    </lineage>
</organism>
<evidence type="ECO:0000313" key="9">
    <source>
        <dbReference type="Proteomes" id="UP000195868"/>
    </source>
</evidence>
<reference evidence="9" key="1">
    <citation type="submission" date="2017-04" db="EMBL/GenBank/DDBJ databases">
        <title>Function of individual gut microbiota members based on whole genome sequencing of pure cultures obtained from chicken caecum.</title>
        <authorList>
            <person name="Medvecky M."/>
            <person name="Cejkova D."/>
            <person name="Polansky O."/>
            <person name="Karasova D."/>
            <person name="Kubasova T."/>
            <person name="Cizek A."/>
            <person name="Rychlik I."/>
        </authorList>
    </citation>
    <scope>NUCLEOTIDE SEQUENCE [LARGE SCALE GENOMIC DNA]</scope>
    <source>
        <strain evidence="9">An71</strain>
    </source>
</reference>
<dbReference type="Pfam" id="PF06458">
    <property type="entry name" value="MucBP"/>
    <property type="match status" value="6"/>
</dbReference>
<dbReference type="Gene3D" id="3.10.20.320">
    <property type="entry name" value="Putative peptidoglycan bound protein (lpxtg motif)"/>
    <property type="match status" value="4"/>
</dbReference>
<dbReference type="Gene3D" id="2.60.40.4300">
    <property type="match status" value="5"/>
</dbReference>
<dbReference type="EMBL" id="NFHN01000051">
    <property type="protein sequence ID" value="OUN43639.1"/>
    <property type="molecule type" value="Genomic_DNA"/>
</dbReference>
<accession>A0A1Y3UB82</accession>
<feature type="compositionally biased region" description="Basic and acidic residues" evidence="6">
    <location>
        <begin position="746"/>
        <end position="760"/>
    </location>
</feature>
<protein>
    <recommendedName>
        <fullName evidence="7">Gram-positive cocci surface proteins LPxTG domain-containing protein</fullName>
    </recommendedName>
</protein>
<gene>
    <name evidence="8" type="ORF">B5G22_09850</name>
</gene>
<proteinExistence type="predicted"/>
<dbReference type="InterPro" id="IPR041277">
    <property type="entry name" value="MBG_Lactobacillales"/>
</dbReference>
<feature type="domain" description="Gram-positive cocci surface proteins LPxTG" evidence="7">
    <location>
        <begin position="2470"/>
        <end position="2504"/>
    </location>
</feature>
<name>A0A1Y3UB82_LIMRT</name>
<dbReference type="InterPro" id="IPR041558">
    <property type="entry name" value="MucBP_2"/>
</dbReference>
<evidence type="ECO:0000256" key="3">
    <source>
        <dbReference type="ARBA" id="ARBA00022729"/>
    </source>
</evidence>
<comment type="caution">
    <text evidence="8">The sequence shown here is derived from an EMBL/GenBank/DDBJ whole genome shotgun (WGS) entry which is preliminary data.</text>
</comment>
<keyword evidence="5" id="KW-0572">Peptidoglycan-anchor</keyword>
<dbReference type="InterPro" id="IPR009459">
    <property type="entry name" value="MucBP_dom"/>
</dbReference>
<dbReference type="Proteomes" id="UP000195868">
    <property type="component" value="Unassembled WGS sequence"/>
</dbReference>